<feature type="signal peptide" evidence="2">
    <location>
        <begin position="1"/>
        <end position="26"/>
    </location>
</feature>
<gene>
    <name evidence="3" type="ORF">QE412_002402</name>
</gene>
<evidence type="ECO:0000256" key="1">
    <source>
        <dbReference type="SAM" id="MobiDB-lite"/>
    </source>
</evidence>
<keyword evidence="4" id="KW-1185">Reference proteome</keyword>
<dbReference type="RefSeq" id="WP_307483934.1">
    <property type="nucleotide sequence ID" value="NZ_JAUTBF010000001.1"/>
</dbReference>
<name>A0ABU0TXX8_MICTR</name>
<feature type="region of interest" description="Disordered" evidence="1">
    <location>
        <begin position="28"/>
        <end position="54"/>
    </location>
</feature>
<sequence length="169" mass="17334">MRSPRPLFFAALVGVGVILSACTGEAAPEAPTDAETTLTPHDSPAATTTPAPDSGPIDAFRAWWTAVRAADTVAACDALAPALQERMRAEYSAATGVGIADCAALIRQASALYAAAGMGADVEVEVASEQADTAVLEVTSASGDCRTVHLDHSTGAWMLTELSQECDAR</sequence>
<evidence type="ECO:0008006" key="5">
    <source>
        <dbReference type="Google" id="ProtNLM"/>
    </source>
</evidence>
<reference evidence="3 4" key="1">
    <citation type="submission" date="2023-07" db="EMBL/GenBank/DDBJ databases">
        <title>Functional and genomic diversity of the sorghum phyllosphere microbiome.</title>
        <authorList>
            <person name="Shade A."/>
        </authorList>
    </citation>
    <scope>NUCLEOTIDE SEQUENCE [LARGE SCALE GENOMIC DNA]</scope>
    <source>
        <strain evidence="3 4">SORGH_AS_1207</strain>
    </source>
</reference>
<dbReference type="Proteomes" id="UP001226691">
    <property type="component" value="Unassembled WGS sequence"/>
</dbReference>
<comment type="caution">
    <text evidence="3">The sequence shown here is derived from an EMBL/GenBank/DDBJ whole genome shotgun (WGS) entry which is preliminary data.</text>
</comment>
<organism evidence="3 4">
    <name type="scientific">Microbacterium trichothecenolyticum</name>
    <name type="common">Aureobacterium trichothecenolyticum</name>
    <dbReference type="NCBI Taxonomy" id="69370"/>
    <lineage>
        <taxon>Bacteria</taxon>
        <taxon>Bacillati</taxon>
        <taxon>Actinomycetota</taxon>
        <taxon>Actinomycetes</taxon>
        <taxon>Micrococcales</taxon>
        <taxon>Microbacteriaceae</taxon>
        <taxon>Microbacterium</taxon>
    </lineage>
</organism>
<proteinExistence type="predicted"/>
<evidence type="ECO:0000313" key="3">
    <source>
        <dbReference type="EMBL" id="MDQ1123829.1"/>
    </source>
</evidence>
<protein>
    <recommendedName>
        <fullName evidence="5">Lipoprotein</fullName>
    </recommendedName>
</protein>
<feature type="compositionally biased region" description="Low complexity" evidence="1">
    <location>
        <begin position="28"/>
        <end position="40"/>
    </location>
</feature>
<keyword evidence="2" id="KW-0732">Signal</keyword>
<dbReference type="EMBL" id="JAUTBF010000001">
    <property type="protein sequence ID" value="MDQ1123829.1"/>
    <property type="molecule type" value="Genomic_DNA"/>
</dbReference>
<accession>A0ABU0TXX8</accession>
<feature type="chain" id="PRO_5045370732" description="Lipoprotein" evidence="2">
    <location>
        <begin position="27"/>
        <end position="169"/>
    </location>
</feature>
<dbReference type="PROSITE" id="PS51257">
    <property type="entry name" value="PROKAR_LIPOPROTEIN"/>
    <property type="match status" value="1"/>
</dbReference>
<evidence type="ECO:0000313" key="4">
    <source>
        <dbReference type="Proteomes" id="UP001226691"/>
    </source>
</evidence>
<evidence type="ECO:0000256" key="2">
    <source>
        <dbReference type="SAM" id="SignalP"/>
    </source>
</evidence>